<evidence type="ECO:0000313" key="1">
    <source>
        <dbReference type="EMBL" id="MBB4765927.1"/>
    </source>
</evidence>
<keyword evidence="2" id="KW-1185">Reference proteome</keyword>
<protein>
    <submittedName>
        <fullName evidence="1">Uncharacterized protein</fullName>
    </submittedName>
</protein>
<gene>
    <name evidence="1" type="ORF">BJ971_006483</name>
</gene>
<name>A0A7W7I3T8_9ACTN</name>
<dbReference type="EMBL" id="JACHNH010000001">
    <property type="protein sequence ID" value="MBB4765927.1"/>
    <property type="molecule type" value="Genomic_DNA"/>
</dbReference>
<dbReference type="RefSeq" id="WP_184996920.1">
    <property type="nucleotide sequence ID" value="NZ_BOMK01000021.1"/>
</dbReference>
<comment type="caution">
    <text evidence="1">The sequence shown here is derived from an EMBL/GenBank/DDBJ whole genome shotgun (WGS) entry which is preliminary data.</text>
</comment>
<proteinExistence type="predicted"/>
<dbReference type="AlphaFoldDB" id="A0A7W7I3T8"/>
<reference evidence="1 2" key="1">
    <citation type="submission" date="2020-08" db="EMBL/GenBank/DDBJ databases">
        <title>Sequencing the genomes of 1000 actinobacteria strains.</title>
        <authorList>
            <person name="Klenk H.-P."/>
        </authorList>
    </citation>
    <scope>NUCLEOTIDE SEQUENCE [LARGE SCALE GENOMIC DNA]</scope>
    <source>
        <strain evidence="1 2">DSM 43149</strain>
    </source>
</reference>
<organism evidence="1 2">
    <name type="scientific">Actinoplanes digitatis</name>
    <dbReference type="NCBI Taxonomy" id="1868"/>
    <lineage>
        <taxon>Bacteria</taxon>
        <taxon>Bacillati</taxon>
        <taxon>Actinomycetota</taxon>
        <taxon>Actinomycetes</taxon>
        <taxon>Micromonosporales</taxon>
        <taxon>Micromonosporaceae</taxon>
        <taxon>Actinoplanes</taxon>
    </lineage>
</organism>
<evidence type="ECO:0000313" key="2">
    <source>
        <dbReference type="Proteomes" id="UP000578112"/>
    </source>
</evidence>
<accession>A0A7W7I3T8</accession>
<dbReference type="Proteomes" id="UP000578112">
    <property type="component" value="Unassembled WGS sequence"/>
</dbReference>
<sequence>MTQRATQQLKDLQKDKQKKVLAFLRDLEARGCAALSYRLTGTEPLDRLCDKHLGGSLRAVVAFESQARAWLILVGDHDDADAEFNVYYELYRLVGHAPTPSEKRTKPPCCGEGGSAPAMGDVAEDLALRAMRLRKTRRR</sequence>